<dbReference type="OrthoDB" id="10034090at2759"/>
<feature type="region of interest" description="Disordered" evidence="6">
    <location>
        <begin position="294"/>
        <end position="335"/>
    </location>
</feature>
<feature type="region of interest" description="Disordered" evidence="6">
    <location>
        <begin position="645"/>
        <end position="674"/>
    </location>
</feature>
<dbReference type="GO" id="GO:0005634">
    <property type="term" value="C:nucleus"/>
    <property type="evidence" value="ECO:0007669"/>
    <property type="project" value="UniProtKB-SubCell"/>
</dbReference>
<organism evidence="8">
    <name type="scientific">Drosophila melanogaster</name>
    <name type="common">Fruit fly</name>
    <dbReference type="NCBI Taxonomy" id="7227"/>
    <lineage>
        <taxon>Eukaryota</taxon>
        <taxon>Metazoa</taxon>
        <taxon>Ecdysozoa</taxon>
        <taxon>Arthropoda</taxon>
        <taxon>Hexapoda</taxon>
        <taxon>Insecta</taxon>
        <taxon>Pterygota</taxon>
        <taxon>Neoptera</taxon>
        <taxon>Endopterygota</taxon>
        <taxon>Diptera</taxon>
        <taxon>Brachycera</taxon>
        <taxon>Muscomorpha</taxon>
        <taxon>Ephydroidea</taxon>
        <taxon>Drosophilidae</taxon>
        <taxon>Drosophila</taxon>
        <taxon>Sophophora</taxon>
    </lineage>
</organism>
<dbReference type="Pfam" id="PF00010">
    <property type="entry name" value="HLH"/>
    <property type="match status" value="1"/>
</dbReference>
<evidence type="ECO:0000259" key="7">
    <source>
        <dbReference type="PROSITE" id="PS50888"/>
    </source>
</evidence>
<feature type="domain" description="BHLH" evidence="7">
    <location>
        <begin position="554"/>
        <end position="607"/>
    </location>
</feature>
<dbReference type="HOGENOM" id="CLU_387465_0_0_1"/>
<dbReference type="PROSITE" id="PS50888">
    <property type="entry name" value="BHLH"/>
    <property type="match status" value="1"/>
</dbReference>
<dbReference type="ExpressionAtlas" id="Q86PA6">
    <property type="expression patterns" value="baseline and differential"/>
</dbReference>
<proteinExistence type="evidence at protein level"/>
<feature type="region of interest" description="Disordered" evidence="6">
    <location>
        <begin position="464"/>
        <end position="545"/>
    </location>
</feature>
<comment type="interaction">
    <interactant intactId="EBI-367267">
        <id>Q86PA6</id>
    </interactant>
    <interactant intactId="EBI-174136">
        <id>P10084</id>
        <label>sc</label>
    </interactant>
    <organismsDiffer>false</organismsDiffer>
    <experiments>5</experiments>
</comment>
<dbReference type="InterPro" id="IPR036638">
    <property type="entry name" value="HLH_DNA-bd_sf"/>
</dbReference>
<keyword evidence="3" id="KW-0238">DNA-binding</keyword>
<dbReference type="GO" id="GO:0046983">
    <property type="term" value="F:protein dimerization activity"/>
    <property type="evidence" value="ECO:0007669"/>
    <property type="project" value="InterPro"/>
</dbReference>
<dbReference type="IntAct" id="Q86PA6">
    <property type="interactions" value="3"/>
</dbReference>
<feature type="region of interest" description="Disordered" evidence="6">
    <location>
        <begin position="167"/>
        <end position="263"/>
    </location>
</feature>
<dbReference type="SUPFAM" id="SSF47459">
    <property type="entry name" value="HLH, helix-loop-helix DNA-binding domain"/>
    <property type="match status" value="1"/>
</dbReference>
<dbReference type="InterPro" id="IPR011598">
    <property type="entry name" value="bHLH_dom"/>
</dbReference>
<evidence type="ECO:0000313" key="9">
    <source>
        <dbReference type="FlyBase" id="FBgn0267821"/>
    </source>
</evidence>
<comment type="subcellular location">
    <subcellularLocation>
        <location evidence="1">Nucleus</location>
    </subcellularLocation>
</comment>
<dbReference type="CDD" id="cd11467">
    <property type="entry name" value="bHLH_E-protein_Da_like"/>
    <property type="match status" value="1"/>
</dbReference>
<dbReference type="FunFam" id="4.10.280.10:FF:000001">
    <property type="entry name" value="Putative transcription factor 12"/>
    <property type="match status" value="1"/>
</dbReference>
<evidence type="ECO:0000256" key="4">
    <source>
        <dbReference type="ARBA" id="ARBA00023163"/>
    </source>
</evidence>
<evidence type="ECO:0000256" key="2">
    <source>
        <dbReference type="ARBA" id="ARBA00023015"/>
    </source>
</evidence>
<dbReference type="EMBL" id="BT003251">
    <property type="protein sequence ID" value="AAO25008.1"/>
    <property type="molecule type" value="mRNA"/>
</dbReference>
<feature type="compositionally biased region" description="Polar residues" evidence="6">
    <location>
        <begin position="506"/>
        <end position="525"/>
    </location>
</feature>
<dbReference type="AlphaFoldDB" id="Q86PA6"/>
<evidence type="ECO:0000256" key="1">
    <source>
        <dbReference type="ARBA" id="ARBA00004123"/>
    </source>
</evidence>
<dbReference type="GO" id="GO:0003677">
    <property type="term" value="F:DNA binding"/>
    <property type="evidence" value="ECO:0007669"/>
    <property type="project" value="UniProtKB-KW"/>
</dbReference>
<dbReference type="InterPro" id="IPR051098">
    <property type="entry name" value="NeuroDiff_E-box_TFs"/>
</dbReference>
<feature type="compositionally biased region" description="Low complexity" evidence="6">
    <location>
        <begin position="492"/>
        <end position="502"/>
    </location>
</feature>
<dbReference type="VEuPathDB" id="VectorBase:FBgn0267821"/>
<feature type="compositionally biased region" description="Polar residues" evidence="6">
    <location>
        <begin position="252"/>
        <end position="262"/>
    </location>
</feature>
<gene>
    <name evidence="9" type="primary">da</name>
    <name evidence="9" type="ORF">CG5102</name>
</gene>
<feature type="compositionally biased region" description="Low complexity" evidence="6">
    <location>
        <begin position="177"/>
        <end position="195"/>
    </location>
</feature>
<dbReference type="PANTHER" id="PTHR11793:SF13">
    <property type="entry name" value="PROTEIN DAUGHTERLESS"/>
    <property type="match status" value="1"/>
</dbReference>
<keyword evidence="4" id="KW-0804">Transcription</keyword>
<comment type="interaction">
    <interactant intactId="EBI-367267">
        <id>Q86PA6</id>
    </interactant>
    <interactant intactId="EBI-144502">
        <id>Q26263</id>
        <label>dpn</label>
    </interactant>
    <organismsDiffer>false</organismsDiffer>
    <experiments>3</experiments>
</comment>
<evidence type="ECO:0000256" key="3">
    <source>
        <dbReference type="ARBA" id="ARBA00023125"/>
    </source>
</evidence>
<name>Q86PA6_DROME</name>
<feature type="compositionally biased region" description="Polar residues" evidence="6">
    <location>
        <begin position="646"/>
        <end position="663"/>
    </location>
</feature>
<accession>Q86PA6</accession>
<dbReference type="Gene3D" id="4.10.280.10">
    <property type="entry name" value="Helix-loop-helix DNA-binding domain"/>
    <property type="match status" value="1"/>
</dbReference>
<feature type="compositionally biased region" description="Polar residues" evidence="6">
    <location>
        <begin position="196"/>
        <end position="212"/>
    </location>
</feature>
<reference evidence="8" key="1">
    <citation type="submission" date="2003-01" db="EMBL/GenBank/DDBJ databases">
        <authorList>
            <person name="Stapleton M."/>
            <person name="Brokstein P."/>
            <person name="Hong L."/>
            <person name="Agbayani A."/>
            <person name="Carlson J."/>
            <person name="Champe M."/>
            <person name="Chavez C."/>
            <person name="Dorsett V."/>
            <person name="Dresnek D."/>
            <person name="Farfan D."/>
            <person name="Frise E."/>
            <person name="George R."/>
            <person name="Gonzalez M."/>
            <person name="Guarin H."/>
            <person name="Kronmiller B."/>
            <person name="Li P."/>
            <person name="Liao G."/>
            <person name="Miranda A."/>
            <person name="Mungall C.J."/>
            <person name="Nunoo J."/>
            <person name="Pacleb J."/>
            <person name="Paragas V."/>
            <person name="Park S."/>
            <person name="Patel S."/>
            <person name="Phouanenavong S."/>
            <person name="Wan K."/>
            <person name="Yu C."/>
            <person name="Lewis S.E."/>
            <person name="Rubin G.M."/>
            <person name="Celniker S."/>
        </authorList>
    </citation>
    <scope>NUCLEOTIDE SEQUENCE</scope>
    <source>
        <strain evidence="8">Berkeley</strain>
    </source>
</reference>
<evidence type="ECO:0000256" key="5">
    <source>
        <dbReference type="ARBA" id="ARBA00023242"/>
    </source>
</evidence>
<dbReference type="FlyBase" id="FBgn0267821">
    <property type="gene designation" value="da"/>
</dbReference>
<sequence length="744" mass="77301">MATSDDEPMHLYEVFQNCFNKIANKQPTGTVGADRGGGGGYHSPYGSLGVENGMYPSDFNSMHDTVNGGNNRYANASTVDQYFDSAAAGSGGAWCQPQMSSANSYMGQSAYQNSGPLSGHSIDQQQQQVHQADGLGMGGGGGGGVGADGMHCPVTTGLPPISSFRPTSGGIGGPGAGQQAPVNVNVNPPAVFNSPQAHNHNHTVQAQHSALSTAGPLGHHSLNHTPHAHSHTLPLPHALPHGHTLPHPHHSQQNSPAVQSSDAFSGAGASVKVAGAGNSSAAALRQQMYMPADQSISSFGSNPSTPVNSPPPLTQSVVGGGGEPSVSGGSGWGHSVLNGGPSSSYASEMVPVSSLHTMASVFQGVRMEERLDDALNVLRNHCEPEMLAGVNQSLASIDNIDALTSFVPNSPSHLGSGGNSGSVSNTSNAALVHEVLALGAAAAAGTSGQSVGGAGSLASLKLDRSASTSLPKQTKKRKEHTAISNSVPAGVSTTSSLTSLDISDTKPTSSIESSNSGLQQHSQGKGTKRPRRYCSSADEDDDAEPAVKAIREKERRQANNARERIRIRDINEALKELGRMCMTHLKSDKPQTKLGILNMAVEVIMTLEQQVRERNLNPKAACLKRREEEKAEDGPKLSAQHHMIPQPQQVGGTPGSSYHSQPAQLVPPSSPASATGAAIIADHQHHDHIPTRQPGQQRPATPLAAAAAATITARTRPASAIACTTQEPLLEIVVVPLFHKNRMY</sequence>
<dbReference type="SMART" id="SM00353">
    <property type="entry name" value="HLH"/>
    <property type="match status" value="1"/>
</dbReference>
<evidence type="ECO:0000313" key="8">
    <source>
        <dbReference type="EMBL" id="AAO25008.1"/>
    </source>
</evidence>
<protein>
    <submittedName>
        <fullName evidence="8">LD29371p</fullName>
    </submittedName>
</protein>
<comment type="interaction">
    <interactant intactId="EBI-367267">
        <id>Q86PA6</id>
    </interactant>
    <interactant intactId="EBI-147605">
        <id>Q9VZ09</id>
        <label>sisA</label>
    </interactant>
    <organismsDiffer>false</organismsDiffer>
    <experiments>3</experiments>
</comment>
<keyword evidence="2" id="KW-0805">Transcription regulation</keyword>
<dbReference type="UCSC" id="CG5102-RA">
    <property type="organism name" value="d. melanogaster"/>
</dbReference>
<feature type="compositionally biased region" description="Gly residues" evidence="6">
    <location>
        <begin position="318"/>
        <end position="332"/>
    </location>
</feature>
<dbReference type="AGR" id="FB:FBgn0267821"/>
<feature type="compositionally biased region" description="Low complexity" evidence="6">
    <location>
        <begin position="231"/>
        <end position="243"/>
    </location>
</feature>
<evidence type="ECO:0000256" key="6">
    <source>
        <dbReference type="SAM" id="MobiDB-lite"/>
    </source>
</evidence>
<keyword evidence="5" id="KW-0539">Nucleus</keyword>
<dbReference type="PANTHER" id="PTHR11793">
    <property type="entry name" value="BASIC HELIX-LOOP-HELIX TRANSCRIPTION FACTOR"/>
    <property type="match status" value="1"/>
</dbReference>